<keyword evidence="2" id="KW-0479">Metal-binding</keyword>
<feature type="compositionally biased region" description="Low complexity" evidence="4">
    <location>
        <begin position="661"/>
        <end position="674"/>
    </location>
</feature>
<dbReference type="InterPro" id="IPR045109">
    <property type="entry name" value="LSDs-like"/>
</dbReference>
<dbReference type="GO" id="GO:0000118">
    <property type="term" value="C:histone deacetylase complex"/>
    <property type="evidence" value="ECO:0007669"/>
    <property type="project" value="TreeGrafter"/>
</dbReference>
<dbReference type="GO" id="GO:0003712">
    <property type="term" value="F:transcription coregulator activity"/>
    <property type="evidence" value="ECO:0007669"/>
    <property type="project" value="TreeGrafter"/>
</dbReference>
<evidence type="ECO:0000313" key="7">
    <source>
        <dbReference type="Proteomes" id="UP000054477"/>
    </source>
</evidence>
<evidence type="ECO:0000259" key="5">
    <source>
        <dbReference type="PROSITE" id="PS51184"/>
    </source>
</evidence>
<feature type="compositionally biased region" description="Polar residues" evidence="4">
    <location>
        <begin position="581"/>
        <end position="601"/>
    </location>
</feature>
<feature type="region of interest" description="Disordered" evidence="4">
    <location>
        <begin position="575"/>
        <end position="705"/>
    </location>
</feature>
<gene>
    <name evidence="6" type="ORF">K443DRAFT_623919</name>
</gene>
<accession>A0A0C9Y174</accession>
<dbReference type="GO" id="GO:0046872">
    <property type="term" value="F:metal ion binding"/>
    <property type="evidence" value="ECO:0007669"/>
    <property type="project" value="UniProtKB-KW"/>
</dbReference>
<dbReference type="GO" id="GO:0006357">
    <property type="term" value="P:regulation of transcription by RNA polymerase II"/>
    <property type="evidence" value="ECO:0007669"/>
    <property type="project" value="TreeGrafter"/>
</dbReference>
<reference evidence="7" key="2">
    <citation type="submission" date="2015-01" db="EMBL/GenBank/DDBJ databases">
        <title>Evolutionary Origins and Diversification of the Mycorrhizal Mutualists.</title>
        <authorList>
            <consortium name="DOE Joint Genome Institute"/>
            <consortium name="Mycorrhizal Genomics Consortium"/>
            <person name="Kohler A."/>
            <person name="Kuo A."/>
            <person name="Nagy L.G."/>
            <person name="Floudas D."/>
            <person name="Copeland A."/>
            <person name="Barry K.W."/>
            <person name="Cichocki N."/>
            <person name="Veneault-Fourrey C."/>
            <person name="LaButti K."/>
            <person name="Lindquist E.A."/>
            <person name="Lipzen A."/>
            <person name="Lundell T."/>
            <person name="Morin E."/>
            <person name="Murat C."/>
            <person name="Riley R."/>
            <person name="Ohm R."/>
            <person name="Sun H."/>
            <person name="Tunlid A."/>
            <person name="Henrissat B."/>
            <person name="Grigoriev I.V."/>
            <person name="Hibbett D.S."/>
            <person name="Martin F."/>
        </authorList>
    </citation>
    <scope>NUCLEOTIDE SEQUENCE [LARGE SCALE GENOMIC DNA]</scope>
    <source>
        <strain evidence="7">LaAM-08-1</strain>
    </source>
</reference>
<evidence type="ECO:0000256" key="4">
    <source>
        <dbReference type="SAM" id="MobiDB-lite"/>
    </source>
</evidence>
<evidence type="ECO:0000313" key="6">
    <source>
        <dbReference type="EMBL" id="KIK07649.1"/>
    </source>
</evidence>
<dbReference type="Proteomes" id="UP000054477">
    <property type="component" value="Unassembled WGS sequence"/>
</dbReference>
<dbReference type="PROSITE" id="PS51184">
    <property type="entry name" value="JMJC"/>
    <property type="match status" value="1"/>
</dbReference>
<keyword evidence="7" id="KW-1185">Reference proteome</keyword>
<comment type="subcellular location">
    <subcellularLocation>
        <location evidence="1">Nucleus</location>
    </subcellularLocation>
</comment>
<dbReference type="STRING" id="1095629.A0A0C9Y174"/>
<feature type="domain" description="JmjC" evidence="5">
    <location>
        <begin position="839"/>
        <end position="1010"/>
    </location>
</feature>
<organism evidence="6 7">
    <name type="scientific">Laccaria amethystina LaAM-08-1</name>
    <dbReference type="NCBI Taxonomy" id="1095629"/>
    <lineage>
        <taxon>Eukaryota</taxon>
        <taxon>Fungi</taxon>
        <taxon>Dikarya</taxon>
        <taxon>Basidiomycota</taxon>
        <taxon>Agaricomycotina</taxon>
        <taxon>Agaricomycetes</taxon>
        <taxon>Agaricomycetidae</taxon>
        <taxon>Agaricales</taxon>
        <taxon>Agaricineae</taxon>
        <taxon>Hydnangiaceae</taxon>
        <taxon>Laccaria</taxon>
    </lineage>
</organism>
<dbReference type="Pfam" id="PF02373">
    <property type="entry name" value="JmjC"/>
    <property type="match status" value="1"/>
</dbReference>
<feature type="compositionally biased region" description="Polar residues" evidence="4">
    <location>
        <begin position="609"/>
        <end position="618"/>
    </location>
</feature>
<dbReference type="OrthoDB" id="1667110at2759"/>
<reference evidence="6 7" key="1">
    <citation type="submission" date="2014-04" db="EMBL/GenBank/DDBJ databases">
        <authorList>
            <consortium name="DOE Joint Genome Institute"/>
            <person name="Kuo A."/>
            <person name="Kohler A."/>
            <person name="Nagy L.G."/>
            <person name="Floudas D."/>
            <person name="Copeland A."/>
            <person name="Barry K.W."/>
            <person name="Cichocki N."/>
            <person name="Veneault-Fourrey C."/>
            <person name="LaButti K."/>
            <person name="Lindquist E.A."/>
            <person name="Lipzen A."/>
            <person name="Lundell T."/>
            <person name="Morin E."/>
            <person name="Murat C."/>
            <person name="Sun H."/>
            <person name="Tunlid A."/>
            <person name="Henrissat B."/>
            <person name="Grigoriev I.V."/>
            <person name="Hibbett D.S."/>
            <person name="Martin F."/>
            <person name="Nordberg H.P."/>
            <person name="Cantor M.N."/>
            <person name="Hua S.X."/>
        </authorList>
    </citation>
    <scope>NUCLEOTIDE SEQUENCE [LARGE SCALE GENOMIC DNA]</scope>
    <source>
        <strain evidence="6 7">LaAM-08-1</strain>
    </source>
</reference>
<dbReference type="Gene3D" id="2.60.120.650">
    <property type="entry name" value="Cupin"/>
    <property type="match status" value="1"/>
</dbReference>
<dbReference type="EMBL" id="KN838546">
    <property type="protein sequence ID" value="KIK07649.1"/>
    <property type="molecule type" value="Genomic_DNA"/>
</dbReference>
<dbReference type="InterPro" id="IPR003347">
    <property type="entry name" value="JmjC_dom"/>
</dbReference>
<dbReference type="PANTHER" id="PTHR12549">
    <property type="entry name" value="JMJC DOMAIN-CONTAINING HISTONE DEMETHYLATION PROTEIN"/>
    <property type="match status" value="1"/>
</dbReference>
<evidence type="ECO:0000256" key="2">
    <source>
        <dbReference type="ARBA" id="ARBA00022723"/>
    </source>
</evidence>
<dbReference type="HOGENOM" id="CLU_012595_0_0_1"/>
<protein>
    <recommendedName>
        <fullName evidence="5">JmjC domain-containing protein</fullName>
    </recommendedName>
</protein>
<feature type="compositionally biased region" description="Polar residues" evidence="4">
    <location>
        <begin position="643"/>
        <end position="652"/>
    </location>
</feature>
<dbReference type="GO" id="GO:0000785">
    <property type="term" value="C:chromatin"/>
    <property type="evidence" value="ECO:0007669"/>
    <property type="project" value="TreeGrafter"/>
</dbReference>
<proteinExistence type="predicted"/>
<evidence type="ECO:0000256" key="1">
    <source>
        <dbReference type="ARBA" id="ARBA00004123"/>
    </source>
</evidence>
<evidence type="ECO:0000256" key="3">
    <source>
        <dbReference type="ARBA" id="ARBA00023242"/>
    </source>
</evidence>
<dbReference type="PANTHER" id="PTHR12549:SF38">
    <property type="entry name" value="JMJC DOMAIN-CONTAINING HISTONE DEMETHYLASE 2, ISOFORM A"/>
    <property type="match status" value="1"/>
</dbReference>
<sequence>MNALQDLSKKTSINSLLNPQEASAFPASVGANPGHHDNQGVIYATSFSNASSFHLRAASWDSVNETKRRAENGANGHHHLHPHQLTETYSDSRAPRMPRSRMGDIQPFPIEGPVWQPQQDVANMSYGASVVPPLYSAERTPIGGDYQSHNNYNRSYPDSAMVQSPAQFFQATERASVRLAARGMVTEASQHHQDTRYNSVPYYTPNSVYHPAIYSQQSQQQPEVAPLASLPQPRPASSSGSAKRPSPDSEVTPAPKAKRTAKPKTGPEGPSKRGYNAQKRNEAAQIAAQNAQLLPTVKYAQVTSEKGKEKGSDVRMQLVSPDAAPSEASVSLHPELQFARCMSNRYRNEQFPRCVSCTRRWAGDTCRFQGIRFFLKDSERNTVGISFVETQKADIPTMNFPTRWNVPLRAEHINRTKRAIAKAILPTLRLEREHLKLPELIRRLRESEVRSTCGIRLDTCMTSIFSSSWMCRLCGREACGECFAQVNELTVDRPGAGQAEMAALQARREKHAHSNPFFLSCTRRNEHQAKDFSPMTRFFKEELEVAINAMERLLIEVDTEDHEYRKGTLNEIISSKEDGVTVQNGSSNNHENQTRSPSDENLSAALGHLSQSIPSQSAPVHAPEPPRYPREPSPHTNAPPLPTQSLPVQTQAIHLDGGAAPPTQTSTPSSQPQPHTHNAKNTQSSPQQLSPSLAPRGLASPPYIPPNLSESIASIPYHEIRRYSDSELSSVDATNKFARVWELGEPLLVTDVLSKFKIQWTPEYFNEKHGDQNCLILECQTDVNKRVTVGEFFRSFGKYENRTECWKLKDWPPSTDFKSEFPELYADFSQAVPVPDFVRRDGVYNIGSHFPTNTIAPDLGPKMYNSMASTQKAGSKGSTRLHMDMADALNIMTYASPCPDGTPGCAAWDLFRAEDSDRLRSFLRKRFGGGPIQDPIHTQQHYLDEVLRKELYDDWGVKSYRVYQRPGEAVFIPAGCAHQVSNMADCIKVAIDYVSPENIERCERLTKEFREQNQSKVWKEDVLQLRTMMWFAWLSCCNQEKTASD</sequence>
<dbReference type="GO" id="GO:0032454">
    <property type="term" value="F:histone H3K9 demethylase activity"/>
    <property type="evidence" value="ECO:0007669"/>
    <property type="project" value="InterPro"/>
</dbReference>
<name>A0A0C9Y174_9AGAR</name>
<dbReference type="AlphaFoldDB" id="A0A0C9Y174"/>
<dbReference type="SUPFAM" id="SSF51197">
    <property type="entry name" value="Clavaminate synthase-like"/>
    <property type="match status" value="1"/>
</dbReference>
<dbReference type="SMART" id="SM00558">
    <property type="entry name" value="JmjC"/>
    <property type="match status" value="1"/>
</dbReference>
<keyword evidence="3" id="KW-0539">Nucleus</keyword>
<feature type="region of interest" description="Disordered" evidence="4">
    <location>
        <begin position="72"/>
        <end position="94"/>
    </location>
</feature>
<feature type="region of interest" description="Disordered" evidence="4">
    <location>
        <begin position="216"/>
        <end position="275"/>
    </location>
</feature>
<feature type="compositionally biased region" description="Low complexity" evidence="4">
    <location>
        <begin position="683"/>
        <end position="693"/>
    </location>
</feature>
<dbReference type="GO" id="GO:0031490">
    <property type="term" value="F:chromatin DNA binding"/>
    <property type="evidence" value="ECO:0007669"/>
    <property type="project" value="TreeGrafter"/>
</dbReference>